<dbReference type="CDD" id="cd02440">
    <property type="entry name" value="AdoMet_MTases"/>
    <property type="match status" value="1"/>
</dbReference>
<evidence type="ECO:0000313" key="4">
    <source>
        <dbReference type="Proteomes" id="UP000178486"/>
    </source>
</evidence>
<dbReference type="PANTHER" id="PTHR43861">
    <property type="entry name" value="TRANS-ACONITATE 2-METHYLTRANSFERASE-RELATED"/>
    <property type="match status" value="1"/>
</dbReference>
<keyword evidence="1" id="KW-1133">Transmembrane helix</keyword>
<evidence type="ECO:0000256" key="1">
    <source>
        <dbReference type="SAM" id="Phobius"/>
    </source>
</evidence>
<evidence type="ECO:0000313" key="3">
    <source>
        <dbReference type="EMBL" id="OGK54013.1"/>
    </source>
</evidence>
<dbReference type="EMBL" id="MGAU01000044">
    <property type="protein sequence ID" value="OGK54013.1"/>
    <property type="molecule type" value="Genomic_DNA"/>
</dbReference>
<organism evidence="3 4">
    <name type="scientific">Candidatus Roizmanbacteria bacterium RIFCSPLOWO2_01_FULL_45_11</name>
    <dbReference type="NCBI Taxonomy" id="1802070"/>
    <lineage>
        <taxon>Bacteria</taxon>
        <taxon>Candidatus Roizmaniibacteriota</taxon>
    </lineage>
</organism>
<dbReference type="GO" id="GO:0008757">
    <property type="term" value="F:S-adenosylmethionine-dependent methyltransferase activity"/>
    <property type="evidence" value="ECO:0007669"/>
    <property type="project" value="InterPro"/>
</dbReference>
<sequence>MFDRFQPFGYEVYLLNSTITTATQKTFNLADKRFVKQVVRLIGLPHFGARLRAYHLNRLLDSLPLTQKILDAGCGMGLNSFLVARKRHTIVGIDTDAEKINLANTMKSLKHYTTASFITNDLTNLSLKNSTFDAVICFEVLEHIPDDHAAVSEISRVLKSDGILLLSVPGQGIISRINQESKQHVREGYSMKELKHLLTKNNFSIRRMIPIERTPLGFFVRYMNDEIGRRSLTAVTAVFPLFLLLGIIDSFLPKMIVPNNWIVVAKKK</sequence>
<dbReference type="SUPFAM" id="SSF53335">
    <property type="entry name" value="S-adenosyl-L-methionine-dependent methyltransferases"/>
    <property type="match status" value="1"/>
</dbReference>
<dbReference type="Pfam" id="PF13847">
    <property type="entry name" value="Methyltransf_31"/>
    <property type="match status" value="1"/>
</dbReference>
<dbReference type="Proteomes" id="UP000178486">
    <property type="component" value="Unassembled WGS sequence"/>
</dbReference>
<keyword evidence="1" id="KW-0472">Membrane</keyword>
<reference evidence="3 4" key="1">
    <citation type="journal article" date="2016" name="Nat. Commun.">
        <title>Thousands of microbial genomes shed light on interconnected biogeochemical processes in an aquifer system.</title>
        <authorList>
            <person name="Anantharaman K."/>
            <person name="Brown C.T."/>
            <person name="Hug L.A."/>
            <person name="Sharon I."/>
            <person name="Castelle C.J."/>
            <person name="Probst A.J."/>
            <person name="Thomas B.C."/>
            <person name="Singh A."/>
            <person name="Wilkins M.J."/>
            <person name="Karaoz U."/>
            <person name="Brodie E.L."/>
            <person name="Williams K.H."/>
            <person name="Hubbard S.S."/>
            <person name="Banfield J.F."/>
        </authorList>
    </citation>
    <scope>NUCLEOTIDE SEQUENCE [LARGE SCALE GENOMIC DNA]</scope>
</reference>
<evidence type="ECO:0000259" key="2">
    <source>
        <dbReference type="Pfam" id="PF13847"/>
    </source>
</evidence>
<dbReference type="InterPro" id="IPR029063">
    <property type="entry name" value="SAM-dependent_MTases_sf"/>
</dbReference>
<feature type="transmembrane region" description="Helical" evidence="1">
    <location>
        <begin position="231"/>
        <end position="252"/>
    </location>
</feature>
<protein>
    <recommendedName>
        <fullName evidence="2">Methyltransferase domain-containing protein</fullName>
    </recommendedName>
</protein>
<proteinExistence type="predicted"/>
<gene>
    <name evidence="3" type="ORF">A3B56_02955</name>
</gene>
<comment type="caution">
    <text evidence="3">The sequence shown here is derived from an EMBL/GenBank/DDBJ whole genome shotgun (WGS) entry which is preliminary data.</text>
</comment>
<name>A0A1F7JEJ7_9BACT</name>
<dbReference type="Gene3D" id="3.40.50.150">
    <property type="entry name" value="Vaccinia Virus protein VP39"/>
    <property type="match status" value="1"/>
</dbReference>
<dbReference type="AlphaFoldDB" id="A0A1F7JEJ7"/>
<dbReference type="InterPro" id="IPR025714">
    <property type="entry name" value="Methyltranfer_dom"/>
</dbReference>
<accession>A0A1F7JEJ7</accession>
<keyword evidence="1" id="KW-0812">Transmembrane</keyword>
<feature type="domain" description="Methyltransferase" evidence="2">
    <location>
        <begin position="68"/>
        <end position="190"/>
    </location>
</feature>